<gene>
    <name evidence="4" type="ORF">NSPWAT_0579</name>
</gene>
<dbReference type="RefSeq" id="WP_282010379.1">
    <property type="nucleotide sequence ID" value="NZ_OX336137.1"/>
</dbReference>
<feature type="compositionally biased region" description="Polar residues" evidence="2">
    <location>
        <begin position="690"/>
        <end position="699"/>
    </location>
</feature>
<protein>
    <recommendedName>
        <fullName evidence="6">Pentapeptide repeat-containing protein</fullName>
    </recommendedName>
</protein>
<dbReference type="Pfam" id="PF00805">
    <property type="entry name" value="Pentapeptide"/>
    <property type="match status" value="5"/>
</dbReference>
<dbReference type="Gene3D" id="2.160.20.80">
    <property type="entry name" value="E3 ubiquitin-protein ligase SopA"/>
    <property type="match status" value="3"/>
</dbReference>
<evidence type="ECO:0000313" key="4">
    <source>
        <dbReference type="EMBL" id="CAI2717438.1"/>
    </source>
</evidence>
<dbReference type="SUPFAM" id="SSF141571">
    <property type="entry name" value="Pentapeptide repeat-like"/>
    <property type="match status" value="2"/>
</dbReference>
<evidence type="ECO:0000256" key="1">
    <source>
        <dbReference type="ARBA" id="ARBA00022737"/>
    </source>
</evidence>
<proteinExistence type="predicted"/>
<keyword evidence="3" id="KW-0472">Membrane</keyword>
<dbReference type="PANTHER" id="PTHR47485">
    <property type="entry name" value="THYLAKOID LUMENAL 17.4 KDA PROTEIN, CHLOROPLASTIC"/>
    <property type="match status" value="1"/>
</dbReference>
<keyword evidence="3" id="KW-0812">Transmembrane</keyword>
<feature type="region of interest" description="Disordered" evidence="2">
    <location>
        <begin position="332"/>
        <end position="387"/>
    </location>
</feature>
<evidence type="ECO:0000256" key="3">
    <source>
        <dbReference type="SAM" id="Phobius"/>
    </source>
</evidence>
<feature type="region of interest" description="Disordered" evidence="2">
    <location>
        <begin position="1"/>
        <end position="22"/>
    </location>
</feature>
<dbReference type="EMBL" id="OX336137">
    <property type="protein sequence ID" value="CAI2717438.1"/>
    <property type="molecule type" value="Genomic_DNA"/>
</dbReference>
<evidence type="ECO:0000256" key="2">
    <source>
        <dbReference type="SAM" id="MobiDB-lite"/>
    </source>
</evidence>
<feature type="transmembrane region" description="Helical" evidence="3">
    <location>
        <begin position="40"/>
        <end position="58"/>
    </location>
</feature>
<evidence type="ECO:0008006" key="6">
    <source>
        <dbReference type="Google" id="ProtNLM"/>
    </source>
</evidence>
<keyword evidence="3" id="KW-1133">Transmembrane helix</keyword>
<dbReference type="InterPro" id="IPR001646">
    <property type="entry name" value="5peptide_repeat"/>
</dbReference>
<reference evidence="4 5" key="1">
    <citation type="submission" date="2022-09" db="EMBL/GenBank/DDBJ databases">
        <authorList>
            <person name="Kop L."/>
        </authorList>
    </citation>
    <scope>NUCLEOTIDE SEQUENCE [LARGE SCALE GENOMIC DNA]</scope>
    <source>
        <strain evidence="4 5">347</strain>
    </source>
</reference>
<dbReference type="PANTHER" id="PTHR47485:SF1">
    <property type="entry name" value="THYLAKOID LUMENAL 17.4 KDA PROTEIN, CHLOROPLASTIC"/>
    <property type="match status" value="1"/>
</dbReference>
<feature type="region of interest" description="Disordered" evidence="2">
    <location>
        <begin position="681"/>
        <end position="705"/>
    </location>
</feature>
<organism evidence="4 5">
    <name type="scientific">Nitrospina watsonii</name>
    <dbReference type="NCBI Taxonomy" id="1323948"/>
    <lineage>
        <taxon>Bacteria</taxon>
        <taxon>Pseudomonadati</taxon>
        <taxon>Nitrospinota/Tectimicrobiota group</taxon>
        <taxon>Nitrospinota</taxon>
        <taxon>Nitrospinia</taxon>
        <taxon>Nitrospinales</taxon>
        <taxon>Nitrospinaceae</taxon>
        <taxon>Nitrospina</taxon>
    </lineage>
</organism>
<accession>A0ABM9HBG9</accession>
<feature type="compositionally biased region" description="Basic and acidic residues" evidence="2">
    <location>
        <begin position="344"/>
        <end position="355"/>
    </location>
</feature>
<feature type="transmembrane region" description="Helical" evidence="3">
    <location>
        <begin position="87"/>
        <end position="109"/>
    </location>
</feature>
<sequence>MNSPDSSHIEKPSPSANTPSALDNTYETIKARHDEISRNIRSVTLALMSYALFCFLTLGQSDDIAFKETGKIQIPFSGGIDVNFSTFFLAGPVLLIVLTFYLHIFVHELQRCELEASRKLPYVFNLDNPFARGITFFIFYFLTPAVFFAFIWSIRASESVTFWSLVALGVCLVLVWLFHCASNVKSRSIKKQPLPLMILLAVFIVSAVPGNLNFFGPIQIVKSDLKSANFQKHRLDRMNADFAHLEQADFSQNQNVRKAFFNSAFLEQADFSGANLSESSFRKSDLTQARFKGSKLNGAGFQQAQLIETDFSPLSISIEKERHGFSFASLFKSSGRQTQSPGREASELNQTRKDPAPTISENDSQPETRTQSDQSSAQPQALAAKSTVPNRTLLKNADFNQALLHKTKMSSANLEGATFLNATIESSLFDNATLTRVTFSENRITGTLFQKARMDSSKFIHTVIEDTRFNEANLERSLFDKTFLTNINFTGANLSFSSFFETEFDNVDFSEAVLEGADLSGSSFYQTHFENTNMRRVALNIADLTGNSVLNTDFSGADLAGTIFYNANLTGSLFQGADLDSAEFGGANLKFADFREARNLRNAAGGVMASLKHAENWKKALYDDDIRKDLGIGDKALKHAIVLFVDHHFSSSPPDQKHGIMQDIEKQYGLSANSGQGVTMNLKPLGRNPDITNVTNASPRGSAAP</sequence>
<evidence type="ECO:0000313" key="5">
    <source>
        <dbReference type="Proteomes" id="UP001157733"/>
    </source>
</evidence>
<name>A0ABM9HBG9_9BACT</name>
<keyword evidence="1" id="KW-0677">Repeat</keyword>
<feature type="compositionally biased region" description="Polar residues" evidence="2">
    <location>
        <begin position="332"/>
        <end position="341"/>
    </location>
</feature>
<feature type="transmembrane region" description="Helical" evidence="3">
    <location>
        <begin position="194"/>
        <end position="216"/>
    </location>
</feature>
<feature type="transmembrane region" description="Helical" evidence="3">
    <location>
        <begin position="130"/>
        <end position="154"/>
    </location>
</feature>
<feature type="transmembrane region" description="Helical" evidence="3">
    <location>
        <begin position="160"/>
        <end position="182"/>
    </location>
</feature>
<keyword evidence="5" id="KW-1185">Reference proteome</keyword>
<dbReference type="Proteomes" id="UP001157733">
    <property type="component" value="Chromosome"/>
</dbReference>
<feature type="compositionally biased region" description="Polar residues" evidence="2">
    <location>
        <begin position="359"/>
        <end position="379"/>
    </location>
</feature>